<reference evidence="2 3" key="1">
    <citation type="submission" date="2018-06" db="EMBL/GenBank/DDBJ databases">
        <authorList>
            <consortium name="Pathogen Informatics"/>
            <person name="Doyle S."/>
        </authorList>
    </citation>
    <scope>NUCLEOTIDE SEQUENCE [LARGE SCALE GENOMIC DNA]</scope>
    <source>
        <strain evidence="2 3">NCTC10821</strain>
    </source>
</reference>
<dbReference type="Pfam" id="PF00582">
    <property type="entry name" value="Usp"/>
    <property type="match status" value="1"/>
</dbReference>
<keyword evidence="3" id="KW-1185">Reference proteome</keyword>
<feature type="domain" description="UspA" evidence="1">
    <location>
        <begin position="29"/>
        <end position="159"/>
    </location>
</feature>
<accession>A0A378TQ33</accession>
<protein>
    <submittedName>
        <fullName evidence="2">UspA domain-containing protein</fullName>
    </submittedName>
</protein>
<dbReference type="EMBL" id="UGQT01000001">
    <property type="protein sequence ID" value="STZ62327.1"/>
    <property type="molecule type" value="Genomic_DNA"/>
</dbReference>
<name>A0A378TQ33_9MYCO</name>
<dbReference type="SUPFAM" id="SSF52402">
    <property type="entry name" value="Adenine nucleotide alpha hydrolases-like"/>
    <property type="match status" value="1"/>
</dbReference>
<dbReference type="RefSeq" id="WP_115281049.1">
    <property type="nucleotide sequence ID" value="NZ_AP022600.1"/>
</dbReference>
<dbReference type="Gene3D" id="3.40.50.620">
    <property type="entry name" value="HUPs"/>
    <property type="match status" value="1"/>
</dbReference>
<dbReference type="InterPro" id="IPR014729">
    <property type="entry name" value="Rossmann-like_a/b/a_fold"/>
</dbReference>
<gene>
    <name evidence="2" type="ORF">NCTC10821_05896</name>
</gene>
<dbReference type="Proteomes" id="UP000254978">
    <property type="component" value="Unassembled WGS sequence"/>
</dbReference>
<sequence>MNARMRGLVTAPEHDERVAAEGKRVTTGVVVGVDGSKKALSAVRWGAVEAANRQLPLHLVHALDPTDAANALPSALSCSLDSARTSLREAREVALSTRSGLDVDCILAHGRPADVLAGTGHPSMICVGASSSKAPHPGHHASLTTELIVAADCPVTLFRRDPVESGWVVAEVGAEPHADDIIRTAVAESVLRDLSLRLLLDTPRDTDQVGISRADLRSRVEIVLDRWRRVHAGLDCRVVPEIWSRDDFLMHHKTRIALFIAPPCHDHDIGTILHPAADAALDILDGPVMLYVEPGSTRRSAAAGGDVRPSWR</sequence>
<dbReference type="AlphaFoldDB" id="A0A378TQ33"/>
<dbReference type="OrthoDB" id="3174546at2"/>
<proteinExistence type="predicted"/>
<organism evidence="2 3">
    <name type="scientific">Mycolicibacterium tokaiense</name>
    <dbReference type="NCBI Taxonomy" id="39695"/>
    <lineage>
        <taxon>Bacteria</taxon>
        <taxon>Bacillati</taxon>
        <taxon>Actinomycetota</taxon>
        <taxon>Actinomycetes</taxon>
        <taxon>Mycobacteriales</taxon>
        <taxon>Mycobacteriaceae</taxon>
        <taxon>Mycolicibacterium</taxon>
    </lineage>
</organism>
<evidence type="ECO:0000313" key="3">
    <source>
        <dbReference type="Proteomes" id="UP000254978"/>
    </source>
</evidence>
<evidence type="ECO:0000259" key="1">
    <source>
        <dbReference type="Pfam" id="PF00582"/>
    </source>
</evidence>
<evidence type="ECO:0000313" key="2">
    <source>
        <dbReference type="EMBL" id="STZ62327.1"/>
    </source>
</evidence>
<dbReference type="InterPro" id="IPR006016">
    <property type="entry name" value="UspA"/>
</dbReference>